<organism evidence="1 2">
    <name type="scientific">Candidatus Tanganyikabacteria bacterium</name>
    <dbReference type="NCBI Taxonomy" id="2961651"/>
    <lineage>
        <taxon>Bacteria</taxon>
        <taxon>Bacillati</taxon>
        <taxon>Candidatus Sericytochromatia</taxon>
        <taxon>Candidatus Tanganyikabacteria</taxon>
    </lineage>
</organism>
<evidence type="ECO:0000313" key="2">
    <source>
        <dbReference type="Proteomes" id="UP000703893"/>
    </source>
</evidence>
<comment type="caution">
    <text evidence="1">The sequence shown here is derived from an EMBL/GenBank/DDBJ whole genome shotgun (WGS) entry which is preliminary data.</text>
</comment>
<sequence length="165" mass="18178">MSWLNDKLEAPLRKALVNPHYKPVIAKIEAAQRNGVTSREIRDVAVRGMRERWVVEGRKLDPEDIRSEAFLAASAAAVDKPYQLADTPEGEDKAQHLFVSGTLSSYIDSTLEKALFVPGIVRRGLALGLTMTVGFFKEVADIFTTGFSTGDLKADWLGATAPFRK</sequence>
<dbReference type="Proteomes" id="UP000703893">
    <property type="component" value="Unassembled WGS sequence"/>
</dbReference>
<reference evidence="1 2" key="1">
    <citation type="submission" date="2019-03" db="EMBL/GenBank/DDBJ databases">
        <title>Lake Tanganyika Metagenome-Assembled Genomes (MAGs).</title>
        <authorList>
            <person name="Tran P."/>
        </authorList>
    </citation>
    <scope>NUCLEOTIDE SEQUENCE [LARGE SCALE GENOMIC DNA]</scope>
    <source>
        <strain evidence="1">K_DeepCast_65m_m2_236</strain>
    </source>
</reference>
<name>A0A937X644_9BACT</name>
<dbReference type="EMBL" id="VGJX01000826">
    <property type="protein sequence ID" value="MBM3276028.1"/>
    <property type="molecule type" value="Genomic_DNA"/>
</dbReference>
<proteinExistence type="predicted"/>
<evidence type="ECO:0000313" key="1">
    <source>
        <dbReference type="EMBL" id="MBM3276028.1"/>
    </source>
</evidence>
<protein>
    <submittedName>
        <fullName evidence="1">Uncharacterized protein</fullName>
    </submittedName>
</protein>
<accession>A0A937X644</accession>
<gene>
    <name evidence="1" type="ORF">FJZ00_12815</name>
</gene>
<dbReference type="AlphaFoldDB" id="A0A937X644"/>